<evidence type="ECO:0000313" key="5">
    <source>
        <dbReference type="Proteomes" id="UP000823750"/>
    </source>
</evidence>
<dbReference type="Pfam" id="PF00932">
    <property type="entry name" value="LTD"/>
    <property type="match status" value="2"/>
</dbReference>
<dbReference type="AlphaFoldDB" id="A0A9D9J5X8"/>
<evidence type="ECO:0000259" key="3">
    <source>
        <dbReference type="PROSITE" id="PS51841"/>
    </source>
</evidence>
<dbReference type="Proteomes" id="UP000823750">
    <property type="component" value="Unassembled WGS sequence"/>
</dbReference>
<name>A0A9D9J5X8_9BACT</name>
<dbReference type="SUPFAM" id="SSF74853">
    <property type="entry name" value="Lamin A/C globular tail domain"/>
    <property type="match status" value="2"/>
</dbReference>
<dbReference type="PROSITE" id="PS51841">
    <property type="entry name" value="LTD"/>
    <property type="match status" value="2"/>
</dbReference>
<dbReference type="EMBL" id="JADILX010000079">
    <property type="protein sequence ID" value="MBO8485729.1"/>
    <property type="molecule type" value="Genomic_DNA"/>
</dbReference>
<reference evidence="4" key="1">
    <citation type="submission" date="2020-10" db="EMBL/GenBank/DDBJ databases">
        <authorList>
            <person name="Gilroy R."/>
        </authorList>
    </citation>
    <scope>NUCLEOTIDE SEQUENCE</scope>
    <source>
        <strain evidence="4">B2-16538</strain>
    </source>
</reference>
<reference evidence="4" key="2">
    <citation type="journal article" date="2021" name="PeerJ">
        <title>Extensive microbial diversity within the chicken gut microbiome revealed by metagenomics and culture.</title>
        <authorList>
            <person name="Gilroy R."/>
            <person name="Ravi A."/>
            <person name="Getino M."/>
            <person name="Pursley I."/>
            <person name="Horton D.L."/>
            <person name="Alikhan N.F."/>
            <person name="Baker D."/>
            <person name="Gharbi K."/>
            <person name="Hall N."/>
            <person name="Watson M."/>
            <person name="Adriaenssens E.M."/>
            <person name="Foster-Nyarko E."/>
            <person name="Jarju S."/>
            <person name="Secka A."/>
            <person name="Antonio M."/>
            <person name="Oren A."/>
            <person name="Chaudhuri R.R."/>
            <person name="La Ragione R."/>
            <person name="Hildebrand F."/>
            <person name="Pallen M.J."/>
        </authorList>
    </citation>
    <scope>NUCLEOTIDE SEQUENCE</scope>
    <source>
        <strain evidence="4">B2-16538</strain>
    </source>
</reference>
<evidence type="ECO:0000256" key="1">
    <source>
        <dbReference type="SAM" id="MobiDB-lite"/>
    </source>
</evidence>
<dbReference type="PROSITE" id="PS51257">
    <property type="entry name" value="PROKAR_LIPOPROTEIN"/>
    <property type="match status" value="1"/>
</dbReference>
<gene>
    <name evidence="4" type="ORF">IAB78_04830</name>
</gene>
<feature type="region of interest" description="Disordered" evidence="1">
    <location>
        <begin position="153"/>
        <end position="180"/>
    </location>
</feature>
<comment type="caution">
    <text evidence="4">The sequence shown here is derived from an EMBL/GenBank/DDBJ whole genome shotgun (WGS) entry which is preliminary data.</text>
</comment>
<feature type="chain" id="PRO_5038759914" evidence="2">
    <location>
        <begin position="19"/>
        <end position="345"/>
    </location>
</feature>
<evidence type="ECO:0000313" key="4">
    <source>
        <dbReference type="EMBL" id="MBO8485729.1"/>
    </source>
</evidence>
<protein>
    <submittedName>
        <fullName evidence="4">Lamin tail domain-containing protein</fullName>
    </submittedName>
</protein>
<accession>A0A9D9J5X8</accession>
<proteinExistence type="predicted"/>
<evidence type="ECO:0000256" key="2">
    <source>
        <dbReference type="SAM" id="SignalP"/>
    </source>
</evidence>
<keyword evidence="2" id="KW-0732">Signal</keyword>
<feature type="compositionally biased region" description="Polar residues" evidence="1">
    <location>
        <begin position="163"/>
        <end position="172"/>
    </location>
</feature>
<dbReference type="InterPro" id="IPR001322">
    <property type="entry name" value="Lamin_tail_dom"/>
</dbReference>
<feature type="signal peptide" evidence="2">
    <location>
        <begin position="1"/>
        <end position="18"/>
    </location>
</feature>
<dbReference type="Gene3D" id="2.60.40.1260">
    <property type="entry name" value="Lamin Tail domain"/>
    <property type="match status" value="2"/>
</dbReference>
<feature type="domain" description="LTD" evidence="3">
    <location>
        <begin position="175"/>
        <end position="295"/>
    </location>
</feature>
<organism evidence="4 5">
    <name type="scientific">Candidatus Cryptobacteroides excrementavium</name>
    <dbReference type="NCBI Taxonomy" id="2840759"/>
    <lineage>
        <taxon>Bacteria</taxon>
        <taxon>Pseudomonadati</taxon>
        <taxon>Bacteroidota</taxon>
        <taxon>Bacteroidia</taxon>
        <taxon>Bacteroidales</taxon>
        <taxon>Candidatus Cryptobacteroides</taxon>
    </lineage>
</organism>
<sequence>MKNSRIFFFAAMAAAAIAMTGCKDDTEPGSKPSDVQGLFINEVCSNPTDEIDWIELYNASGADIDLSGYHLQDDKGSEEEYTFPAGSKIASGEFYVLVGAKNNPDGGTFGFGISSGGDQLTLLDEAYAVIDQVVVPEMDTDFTYARTEDGGSAWEKVNGGTKGRSNSESPDQPGSDIPSGIDYSGLRLNELNGNDKFIELYNTSDKAIDITGCRIYKDAEKTVFTADGVTIEAHGFITLLSEDLYEGMEVPEGTLIFTSGLSADKSVMIELLAPDGEQLDVFKNLSEALGETWGEDDGKYNSKDKEVKPSFARVADGTGDWYIMTSTQGKSNSDAEKVEDEKIVW</sequence>
<dbReference type="InterPro" id="IPR036415">
    <property type="entry name" value="Lamin_tail_dom_sf"/>
</dbReference>
<feature type="domain" description="LTD" evidence="3">
    <location>
        <begin position="26"/>
        <end position="146"/>
    </location>
</feature>